<evidence type="ECO:0000256" key="1">
    <source>
        <dbReference type="ARBA" id="ARBA00022729"/>
    </source>
</evidence>
<dbReference type="PANTHER" id="PTHR15462:SF19">
    <property type="entry name" value="PEPTIDASE S1 DOMAIN-CONTAINING PROTEIN"/>
    <property type="match status" value="1"/>
</dbReference>
<comment type="caution">
    <text evidence="3">The sequence shown here is derived from an EMBL/GenBank/DDBJ whole genome shotgun (WGS) entry which is preliminary data.</text>
</comment>
<proteinExistence type="predicted"/>
<reference evidence="4" key="1">
    <citation type="journal article" date="2019" name="Int. J. Syst. Evol. Microbiol.">
        <title>The Global Catalogue of Microorganisms (GCM) 10K type strain sequencing project: providing services to taxonomists for standard genome sequencing and annotation.</title>
        <authorList>
            <consortium name="The Broad Institute Genomics Platform"/>
            <consortium name="The Broad Institute Genome Sequencing Center for Infectious Disease"/>
            <person name="Wu L."/>
            <person name="Ma J."/>
        </authorList>
    </citation>
    <scope>NUCLEOTIDE SEQUENCE [LARGE SCALE GENOMIC DNA]</scope>
    <source>
        <strain evidence="4">CGMCC 1.16455</strain>
    </source>
</reference>
<evidence type="ECO:0000313" key="3">
    <source>
        <dbReference type="EMBL" id="MFC5299666.1"/>
    </source>
</evidence>
<feature type="region of interest" description="Disordered" evidence="2">
    <location>
        <begin position="83"/>
        <end position="128"/>
    </location>
</feature>
<dbReference type="RefSeq" id="WP_319021469.1">
    <property type="nucleotide sequence ID" value="NZ_BAAAIR010000050.1"/>
</dbReference>
<feature type="compositionally biased region" description="Low complexity" evidence="2">
    <location>
        <begin position="113"/>
        <end position="128"/>
    </location>
</feature>
<dbReference type="InterPro" id="IPR009003">
    <property type="entry name" value="Peptidase_S1_PA"/>
</dbReference>
<accession>A0ABW0FL39</accession>
<evidence type="ECO:0000313" key="4">
    <source>
        <dbReference type="Proteomes" id="UP001595937"/>
    </source>
</evidence>
<keyword evidence="4" id="KW-1185">Reference proteome</keyword>
<dbReference type="Proteomes" id="UP001595937">
    <property type="component" value="Unassembled WGS sequence"/>
</dbReference>
<keyword evidence="1" id="KW-0732">Signal</keyword>
<protein>
    <submittedName>
        <fullName evidence="3">Trypsin-like serine peptidase</fullName>
        <ecNumber evidence="3">3.4.21.-</ecNumber>
    </submittedName>
</protein>
<dbReference type="Gene3D" id="2.40.10.10">
    <property type="entry name" value="Trypsin-like serine proteases"/>
    <property type="match status" value="2"/>
</dbReference>
<dbReference type="SUPFAM" id="SSF50494">
    <property type="entry name" value="Trypsin-like serine proteases"/>
    <property type="match status" value="1"/>
</dbReference>
<organism evidence="3 4">
    <name type="scientific">Brachybacterium tyrofermentans</name>
    <dbReference type="NCBI Taxonomy" id="47848"/>
    <lineage>
        <taxon>Bacteria</taxon>
        <taxon>Bacillati</taxon>
        <taxon>Actinomycetota</taxon>
        <taxon>Actinomycetes</taxon>
        <taxon>Micrococcales</taxon>
        <taxon>Dermabacteraceae</taxon>
        <taxon>Brachybacterium</taxon>
    </lineage>
</organism>
<dbReference type="GeneID" id="303298986"/>
<evidence type="ECO:0000256" key="2">
    <source>
        <dbReference type="SAM" id="MobiDB-lite"/>
    </source>
</evidence>
<sequence>MFHPQDLHDSPPILSAHLGLCARTAGGIAFTAALLLGGAGVAAADPLGDDSLESTNLTESKQDDAVGYWTADRMEAATPADELVEGSDVPDGQVESSGTVTIPSVEGGARPDAAPQEQTAAAEGEQTTAAVGTDHVGKVFFTVGGQDYVCSGNSVASANGSTVSTAGHCVNDAGTWASNWVFAPGYDHGETPYGLWSASDLFSTDQWVSSEDMNYDIAFAVVEPESGTAVLSDMVGGSGLEFNTARGALYTSFGYPAATPFDGESLEQCQGTGSDDTLGGTDDQAIDCDMTGGSSGGPWFAGDGPSGPQISVNSFGYTSQPGVMYGPYLGDVAEQVYQEAAAS</sequence>
<dbReference type="InterPro" id="IPR043504">
    <property type="entry name" value="Peptidase_S1_PA_chymotrypsin"/>
</dbReference>
<name>A0ABW0FL39_9MICO</name>
<dbReference type="InterPro" id="IPR050966">
    <property type="entry name" value="Glutamyl_endopeptidase"/>
</dbReference>
<dbReference type="PANTHER" id="PTHR15462">
    <property type="entry name" value="SERINE PROTEASE"/>
    <property type="match status" value="1"/>
</dbReference>
<dbReference type="EMBL" id="JBHSLN010000089">
    <property type="protein sequence ID" value="MFC5299666.1"/>
    <property type="molecule type" value="Genomic_DNA"/>
</dbReference>
<dbReference type="GO" id="GO:0016787">
    <property type="term" value="F:hydrolase activity"/>
    <property type="evidence" value="ECO:0007669"/>
    <property type="project" value="UniProtKB-KW"/>
</dbReference>
<dbReference type="EC" id="3.4.21.-" evidence="3"/>
<keyword evidence="3" id="KW-0378">Hydrolase</keyword>
<gene>
    <name evidence="3" type="ORF">ACFPK8_19310</name>
</gene>